<feature type="compositionally biased region" description="Basic residues" evidence="1">
    <location>
        <begin position="1"/>
        <end position="12"/>
    </location>
</feature>
<feature type="region of interest" description="Disordered" evidence="1">
    <location>
        <begin position="1"/>
        <end position="78"/>
    </location>
</feature>
<reference evidence="2" key="2">
    <citation type="journal article" date="2015" name="Fish Shellfish Immunol.">
        <title>Early steps in the European eel (Anguilla anguilla)-Vibrio vulnificus interaction in the gills: Role of the RtxA13 toxin.</title>
        <authorList>
            <person name="Callol A."/>
            <person name="Pajuelo D."/>
            <person name="Ebbesson L."/>
            <person name="Teles M."/>
            <person name="MacKenzie S."/>
            <person name="Amaro C."/>
        </authorList>
    </citation>
    <scope>NUCLEOTIDE SEQUENCE</scope>
</reference>
<evidence type="ECO:0000256" key="1">
    <source>
        <dbReference type="SAM" id="MobiDB-lite"/>
    </source>
</evidence>
<proteinExistence type="predicted"/>
<reference evidence="2" key="1">
    <citation type="submission" date="2014-11" db="EMBL/GenBank/DDBJ databases">
        <authorList>
            <person name="Amaro Gonzalez C."/>
        </authorList>
    </citation>
    <scope>NUCLEOTIDE SEQUENCE</scope>
</reference>
<evidence type="ECO:0000313" key="2">
    <source>
        <dbReference type="EMBL" id="JAH90430.1"/>
    </source>
</evidence>
<organism evidence="2">
    <name type="scientific">Anguilla anguilla</name>
    <name type="common">European freshwater eel</name>
    <name type="synonym">Muraena anguilla</name>
    <dbReference type="NCBI Taxonomy" id="7936"/>
    <lineage>
        <taxon>Eukaryota</taxon>
        <taxon>Metazoa</taxon>
        <taxon>Chordata</taxon>
        <taxon>Craniata</taxon>
        <taxon>Vertebrata</taxon>
        <taxon>Euteleostomi</taxon>
        <taxon>Actinopterygii</taxon>
        <taxon>Neopterygii</taxon>
        <taxon>Teleostei</taxon>
        <taxon>Anguilliformes</taxon>
        <taxon>Anguillidae</taxon>
        <taxon>Anguilla</taxon>
    </lineage>
</organism>
<protein>
    <submittedName>
        <fullName evidence="2">Uncharacterized protein</fullName>
    </submittedName>
</protein>
<dbReference type="EMBL" id="GBXM01018147">
    <property type="protein sequence ID" value="JAH90430.1"/>
    <property type="molecule type" value="Transcribed_RNA"/>
</dbReference>
<feature type="compositionally biased region" description="Basic and acidic residues" evidence="1">
    <location>
        <begin position="55"/>
        <end position="67"/>
    </location>
</feature>
<dbReference type="AlphaFoldDB" id="A0A0E9WLH4"/>
<name>A0A0E9WLH4_ANGAN</name>
<accession>A0A0E9WLH4</accession>
<sequence>MWAHCNHRHHPPSTRPVLLLPPLEEHSGIPPPAGQTKPKTTTMTKHLKTIVWAERSSENRPIQDDSNLKVPGTINQMT</sequence>